<evidence type="ECO:0000256" key="1">
    <source>
        <dbReference type="SAM" id="SignalP"/>
    </source>
</evidence>
<keyword evidence="4" id="KW-1185">Reference proteome</keyword>
<feature type="domain" description="Lipid/polyisoprenoid-binding YceI-like" evidence="2">
    <location>
        <begin position="27"/>
        <end position="191"/>
    </location>
</feature>
<dbReference type="InterPro" id="IPR036761">
    <property type="entry name" value="TTHA0802/YceI-like_sf"/>
</dbReference>
<dbReference type="Gene3D" id="2.40.128.110">
    <property type="entry name" value="Lipid/polyisoprenoid-binding, YceI-like"/>
    <property type="match status" value="1"/>
</dbReference>
<dbReference type="Pfam" id="PF04264">
    <property type="entry name" value="YceI"/>
    <property type="match status" value="1"/>
</dbReference>
<gene>
    <name evidence="3" type="ORF">ACIPEN_01655</name>
</gene>
<dbReference type="PANTHER" id="PTHR34406">
    <property type="entry name" value="PROTEIN YCEI"/>
    <property type="match status" value="1"/>
</dbReference>
<reference evidence="3 4" key="1">
    <citation type="submission" date="2024-10" db="EMBL/GenBank/DDBJ databases">
        <title>The Natural Products Discovery Center: Release of the First 8490 Sequenced Strains for Exploring Actinobacteria Biosynthetic Diversity.</title>
        <authorList>
            <person name="Kalkreuter E."/>
            <person name="Kautsar S.A."/>
            <person name="Yang D."/>
            <person name="Bader C.D."/>
            <person name="Teijaro C.N."/>
            <person name="Fluegel L."/>
            <person name="Davis C.M."/>
            <person name="Simpson J.R."/>
            <person name="Lauterbach L."/>
            <person name="Steele A.D."/>
            <person name="Gui C."/>
            <person name="Meng S."/>
            <person name="Li G."/>
            <person name="Viehrig K."/>
            <person name="Ye F."/>
            <person name="Su P."/>
            <person name="Kiefer A.F."/>
            <person name="Nichols A."/>
            <person name="Cepeda A.J."/>
            <person name="Yan W."/>
            <person name="Fan B."/>
            <person name="Jiang Y."/>
            <person name="Adhikari A."/>
            <person name="Zheng C.-J."/>
            <person name="Schuster L."/>
            <person name="Cowan T.M."/>
            <person name="Smanski M.J."/>
            <person name="Chevrette M.G."/>
            <person name="De Carvalho L.P.S."/>
            <person name="Shen B."/>
        </authorList>
    </citation>
    <scope>NUCLEOTIDE SEQUENCE [LARGE SCALE GENOMIC DNA]</scope>
    <source>
        <strain evidence="3 4">NPDC087045</strain>
    </source>
</reference>
<name>A0ABW8EWP5_9BURK</name>
<dbReference type="Proteomes" id="UP001617427">
    <property type="component" value="Unassembled WGS sequence"/>
</dbReference>
<feature type="signal peptide" evidence="1">
    <location>
        <begin position="1"/>
        <end position="25"/>
    </location>
</feature>
<protein>
    <submittedName>
        <fullName evidence="3">YceI family protein</fullName>
    </submittedName>
</protein>
<accession>A0ABW8EWP5</accession>
<dbReference type="PANTHER" id="PTHR34406:SF1">
    <property type="entry name" value="PROTEIN YCEI"/>
    <property type="match status" value="1"/>
</dbReference>
<organism evidence="3 4">
    <name type="scientific">Herbaspirillum chlorophenolicum</name>
    <dbReference type="NCBI Taxonomy" id="211589"/>
    <lineage>
        <taxon>Bacteria</taxon>
        <taxon>Pseudomonadati</taxon>
        <taxon>Pseudomonadota</taxon>
        <taxon>Betaproteobacteria</taxon>
        <taxon>Burkholderiales</taxon>
        <taxon>Oxalobacteraceae</taxon>
        <taxon>Herbaspirillum</taxon>
    </lineage>
</organism>
<evidence type="ECO:0000313" key="3">
    <source>
        <dbReference type="EMBL" id="MFJ3044511.1"/>
    </source>
</evidence>
<sequence length="192" mass="20488">MTLRSFLPTTLIAIGAITLATSTQAAPLKIDTTKSTVGATFKQLNVPVDAKFKKFTAAIDFDPAKPANGKASVDIDVASFDLGEAEYNQEVQKKEWFNAAQFPKATFVASSIKPSAGAPAGTKFDVAGKLTIKGKSTDVSFPLAVKKEGNTQVFDGTLPIKRLTYNIGEGEWKDTGMVADEVSIKFHIVTTP</sequence>
<dbReference type="SUPFAM" id="SSF101874">
    <property type="entry name" value="YceI-like"/>
    <property type="match status" value="1"/>
</dbReference>
<dbReference type="InterPro" id="IPR007372">
    <property type="entry name" value="Lipid/polyisoprenoid-bd_YceI"/>
</dbReference>
<dbReference type="SMART" id="SM00867">
    <property type="entry name" value="YceI"/>
    <property type="match status" value="1"/>
</dbReference>
<evidence type="ECO:0000259" key="2">
    <source>
        <dbReference type="SMART" id="SM00867"/>
    </source>
</evidence>
<dbReference type="EMBL" id="JBIUZV010000001">
    <property type="protein sequence ID" value="MFJ3044511.1"/>
    <property type="molecule type" value="Genomic_DNA"/>
</dbReference>
<keyword evidence="1" id="KW-0732">Signal</keyword>
<dbReference type="RefSeq" id="WP_402698079.1">
    <property type="nucleotide sequence ID" value="NZ_JBIUZV010000001.1"/>
</dbReference>
<evidence type="ECO:0000313" key="4">
    <source>
        <dbReference type="Proteomes" id="UP001617427"/>
    </source>
</evidence>
<feature type="chain" id="PRO_5045184279" evidence="1">
    <location>
        <begin position="26"/>
        <end position="192"/>
    </location>
</feature>
<proteinExistence type="predicted"/>
<comment type="caution">
    <text evidence="3">The sequence shown here is derived from an EMBL/GenBank/DDBJ whole genome shotgun (WGS) entry which is preliminary data.</text>
</comment>